<proteinExistence type="predicted"/>
<feature type="compositionally biased region" description="Polar residues" evidence="1">
    <location>
        <begin position="319"/>
        <end position="337"/>
    </location>
</feature>
<keyword evidence="2" id="KW-0812">Transmembrane</keyword>
<feature type="transmembrane region" description="Helical" evidence="2">
    <location>
        <begin position="47"/>
        <end position="68"/>
    </location>
</feature>
<reference evidence="3 4" key="1">
    <citation type="submission" date="2019-11" db="EMBL/GenBank/DDBJ databases">
        <authorList>
            <person name="Jiang L.-Q."/>
        </authorList>
    </citation>
    <scope>NUCLEOTIDE SEQUENCE [LARGE SCALE GENOMIC DNA]</scope>
    <source>
        <strain evidence="3 4">YIM 132087</strain>
    </source>
</reference>
<keyword evidence="2" id="KW-0472">Membrane</keyword>
<name>A0A7K1FJH9_9ACTN</name>
<comment type="caution">
    <text evidence="3">The sequence shown here is derived from an EMBL/GenBank/DDBJ whole genome shotgun (WGS) entry which is preliminary data.</text>
</comment>
<feature type="region of interest" description="Disordered" evidence="1">
    <location>
        <begin position="314"/>
        <end position="337"/>
    </location>
</feature>
<dbReference type="RefSeq" id="WP_154768284.1">
    <property type="nucleotide sequence ID" value="NZ_WLYK01000002.1"/>
</dbReference>
<feature type="transmembrane region" description="Helical" evidence="2">
    <location>
        <begin position="154"/>
        <end position="176"/>
    </location>
</feature>
<protein>
    <submittedName>
        <fullName evidence="3">Uncharacterized protein</fullName>
    </submittedName>
</protein>
<evidence type="ECO:0000313" key="4">
    <source>
        <dbReference type="Proteomes" id="UP000460221"/>
    </source>
</evidence>
<gene>
    <name evidence="3" type="ORF">GIS00_10065</name>
</gene>
<keyword evidence="2" id="KW-1133">Transmembrane helix</keyword>
<dbReference type="Proteomes" id="UP000460221">
    <property type="component" value="Unassembled WGS sequence"/>
</dbReference>
<feature type="transmembrane region" description="Helical" evidence="2">
    <location>
        <begin position="80"/>
        <end position="97"/>
    </location>
</feature>
<accession>A0A7K1FJH9</accession>
<keyword evidence="4" id="KW-1185">Reference proteome</keyword>
<feature type="transmembrane region" description="Helical" evidence="2">
    <location>
        <begin position="255"/>
        <end position="274"/>
    </location>
</feature>
<organism evidence="3 4">
    <name type="scientific">Nakamurella alba</name>
    <dbReference type="NCBI Taxonomy" id="2665158"/>
    <lineage>
        <taxon>Bacteria</taxon>
        <taxon>Bacillati</taxon>
        <taxon>Actinomycetota</taxon>
        <taxon>Actinomycetes</taxon>
        <taxon>Nakamurellales</taxon>
        <taxon>Nakamurellaceae</taxon>
        <taxon>Nakamurella</taxon>
    </lineage>
</organism>
<dbReference type="EMBL" id="WLYK01000002">
    <property type="protein sequence ID" value="MTD14292.1"/>
    <property type="molecule type" value="Genomic_DNA"/>
</dbReference>
<evidence type="ECO:0000256" key="1">
    <source>
        <dbReference type="SAM" id="MobiDB-lite"/>
    </source>
</evidence>
<feature type="transmembrane region" description="Helical" evidence="2">
    <location>
        <begin position="286"/>
        <end position="308"/>
    </location>
</feature>
<evidence type="ECO:0000313" key="3">
    <source>
        <dbReference type="EMBL" id="MTD14292.1"/>
    </source>
</evidence>
<dbReference type="AlphaFoldDB" id="A0A7K1FJH9"/>
<feature type="transmembrane region" description="Helical" evidence="2">
    <location>
        <begin position="109"/>
        <end position="142"/>
    </location>
</feature>
<sequence>MLLAAALSLGLALRAPLATTAIALMVFGVLHNVLELRYIGGRFSSLLAGPLLRLLLTLVTGIVLVRLVGALISTAWTMRLEILLTYGVLFAAVWTGLRHHRLALAAMSALLALGTITSLLWPVYHVVVITHLHNLVPLVFLWDFAQRFAPRVRITFLAVQLTWVLVVPAVILSGLLDRWITGADAAAGLFTGQAGAVIAGTTPPGLWGTTAGGRFLAVFAFLQLMHFVVWVFFLPRYAPATTAAFEAKVPWLRGWRTWALGLGVGALLLVLFVVDYGQGRTVYSALASYHAFLELPVLLAIVLGFGAVRAQAPGAGPAQRSTVSGQAPSHQVGTRVP</sequence>
<evidence type="ECO:0000256" key="2">
    <source>
        <dbReference type="SAM" id="Phobius"/>
    </source>
</evidence>
<feature type="transmembrane region" description="Helical" evidence="2">
    <location>
        <begin position="215"/>
        <end position="234"/>
    </location>
</feature>